<evidence type="ECO:0000259" key="3">
    <source>
        <dbReference type="SMART" id="SM00278"/>
    </source>
</evidence>
<keyword evidence="2" id="KW-0472">Membrane</keyword>
<dbReference type="Gene3D" id="3.10.560.10">
    <property type="entry name" value="Outer membrane lipoprotein wza domain like"/>
    <property type="match status" value="1"/>
</dbReference>
<feature type="region of interest" description="Disordered" evidence="1">
    <location>
        <begin position="205"/>
        <end position="226"/>
    </location>
</feature>
<dbReference type="SUPFAM" id="SSF47781">
    <property type="entry name" value="RuvA domain 2-like"/>
    <property type="match status" value="1"/>
</dbReference>
<feature type="domain" description="Helix-hairpin-helix DNA-binding motif class 1" evidence="3">
    <location>
        <begin position="264"/>
        <end position="283"/>
    </location>
</feature>
<comment type="caution">
    <text evidence="4">The sequence shown here is derived from an EMBL/GenBank/DDBJ whole genome shotgun (WGS) entry which is preliminary data.</text>
</comment>
<dbReference type="GO" id="GO:0003677">
    <property type="term" value="F:DNA binding"/>
    <property type="evidence" value="ECO:0007669"/>
    <property type="project" value="UniProtKB-KW"/>
</dbReference>
<keyword evidence="2" id="KW-1133">Transmembrane helix</keyword>
<dbReference type="InterPro" id="IPR019554">
    <property type="entry name" value="Soluble_ligand-bd"/>
</dbReference>
<keyword evidence="4" id="KW-0238">DNA-binding</keyword>
<dbReference type="PANTHER" id="PTHR21180">
    <property type="entry name" value="ENDONUCLEASE/EXONUCLEASE/PHOSPHATASE FAMILY DOMAIN-CONTAINING PROTEIN 1"/>
    <property type="match status" value="1"/>
</dbReference>
<dbReference type="GO" id="GO:0006281">
    <property type="term" value="P:DNA repair"/>
    <property type="evidence" value="ECO:0007669"/>
    <property type="project" value="InterPro"/>
</dbReference>
<evidence type="ECO:0000313" key="5">
    <source>
        <dbReference type="Proteomes" id="UP000471152"/>
    </source>
</evidence>
<reference evidence="4 5" key="1">
    <citation type="submission" date="2020-02" db="EMBL/GenBank/DDBJ databases">
        <title>The WGS of Modestobacter muralis DSM 100205.</title>
        <authorList>
            <person name="Jiang Z."/>
        </authorList>
    </citation>
    <scope>NUCLEOTIDE SEQUENCE [LARGE SCALE GENOMIC DNA]</scope>
    <source>
        <strain evidence="4 5">DSM 100205</strain>
    </source>
</reference>
<evidence type="ECO:0000256" key="1">
    <source>
        <dbReference type="SAM" id="MobiDB-lite"/>
    </source>
</evidence>
<dbReference type="InterPro" id="IPR051675">
    <property type="entry name" value="Endo/Exo/Phosphatase_dom_1"/>
</dbReference>
<evidence type="ECO:0000313" key="4">
    <source>
        <dbReference type="EMBL" id="NEN51042.1"/>
    </source>
</evidence>
<dbReference type="EMBL" id="JAAGWB010000018">
    <property type="protein sequence ID" value="NEN51042.1"/>
    <property type="molecule type" value="Genomic_DNA"/>
</dbReference>
<accession>A0A6P0H5U4</accession>
<organism evidence="4 5">
    <name type="scientific">Modestobacter muralis</name>
    <dbReference type="NCBI Taxonomy" id="1608614"/>
    <lineage>
        <taxon>Bacteria</taxon>
        <taxon>Bacillati</taxon>
        <taxon>Actinomycetota</taxon>
        <taxon>Actinomycetes</taxon>
        <taxon>Geodermatophilales</taxon>
        <taxon>Geodermatophilaceae</taxon>
        <taxon>Modestobacter</taxon>
    </lineage>
</organism>
<dbReference type="GO" id="GO:0015628">
    <property type="term" value="P:protein secretion by the type II secretion system"/>
    <property type="evidence" value="ECO:0007669"/>
    <property type="project" value="TreeGrafter"/>
</dbReference>
<feature type="compositionally biased region" description="Acidic residues" evidence="1">
    <location>
        <begin position="33"/>
        <end position="47"/>
    </location>
</feature>
<dbReference type="PANTHER" id="PTHR21180:SF32">
    <property type="entry name" value="ENDONUCLEASE_EXONUCLEASE_PHOSPHATASE FAMILY DOMAIN-CONTAINING PROTEIN 1"/>
    <property type="match status" value="1"/>
</dbReference>
<proteinExistence type="predicted"/>
<dbReference type="AlphaFoldDB" id="A0A6P0H5U4"/>
<dbReference type="Pfam" id="PF10531">
    <property type="entry name" value="SLBB"/>
    <property type="match status" value="1"/>
</dbReference>
<sequence length="286" mass="28496">MRPSARRSDDSDVIRARLRALLAEGQARGGWVPEEDPEPDDWDDDPEPPVRRPVEPVELDAALPASLGRHRAPGGTARLDPGRPGSWALWAVAVVAAAALVGWTWLGRPAVEPVPAAVTAAAPSPTATTSPPATAPAPPPAGTVVVSVVGLVVSPGLVTLPAGSRVADALAAAGGLLPEADPASVNAAALLADGQQIAVGVPGAAGAPPAGAPATGDTGGGDGGLLDLNTATTADLDALPGIGPVLAQRIVDHRAEHGPFTSVEQLDDVSGIGPAVYAELAERVRV</sequence>
<dbReference type="Proteomes" id="UP000471152">
    <property type="component" value="Unassembled WGS sequence"/>
</dbReference>
<name>A0A6P0H5U4_9ACTN</name>
<feature type="compositionally biased region" description="Low complexity" evidence="1">
    <location>
        <begin position="205"/>
        <end position="216"/>
    </location>
</feature>
<dbReference type="Pfam" id="PF12836">
    <property type="entry name" value="HHH_3"/>
    <property type="match status" value="1"/>
</dbReference>
<keyword evidence="2" id="KW-0812">Transmembrane</keyword>
<feature type="region of interest" description="Disordered" evidence="1">
    <location>
        <begin position="25"/>
        <end position="53"/>
    </location>
</feature>
<dbReference type="GO" id="GO:0015627">
    <property type="term" value="C:type II protein secretion system complex"/>
    <property type="evidence" value="ECO:0007669"/>
    <property type="project" value="TreeGrafter"/>
</dbReference>
<gene>
    <name evidence="4" type="ORF">G3R41_08825</name>
</gene>
<feature type="domain" description="Helix-hairpin-helix DNA-binding motif class 1" evidence="3">
    <location>
        <begin position="234"/>
        <end position="253"/>
    </location>
</feature>
<dbReference type="SMART" id="SM00278">
    <property type="entry name" value="HhH1"/>
    <property type="match status" value="2"/>
</dbReference>
<evidence type="ECO:0000256" key="2">
    <source>
        <dbReference type="SAM" id="Phobius"/>
    </source>
</evidence>
<protein>
    <submittedName>
        <fullName evidence="4">ComEA family DNA-binding protein</fullName>
    </submittedName>
</protein>
<dbReference type="InterPro" id="IPR003583">
    <property type="entry name" value="Hlx-hairpin-Hlx_DNA-bd_motif"/>
</dbReference>
<dbReference type="Gene3D" id="1.10.150.320">
    <property type="entry name" value="Photosystem II 12 kDa extrinsic protein"/>
    <property type="match status" value="1"/>
</dbReference>
<dbReference type="InterPro" id="IPR010994">
    <property type="entry name" value="RuvA_2-like"/>
</dbReference>
<dbReference type="RefSeq" id="WP_163610739.1">
    <property type="nucleotide sequence ID" value="NZ_JAAGWB010000018.1"/>
</dbReference>
<feature type="transmembrane region" description="Helical" evidence="2">
    <location>
        <begin position="87"/>
        <end position="106"/>
    </location>
</feature>